<evidence type="ECO:0000313" key="2">
    <source>
        <dbReference type="EMBL" id="EHK23994.1"/>
    </source>
</evidence>
<comment type="caution">
    <text evidence="2">The sequence shown here is derived from an EMBL/GenBank/DDBJ whole genome shotgun (WGS) entry which is preliminary data.</text>
</comment>
<dbReference type="HOGENOM" id="CLU_428966_0_0_1"/>
<dbReference type="EMBL" id="ABDF02000005">
    <property type="protein sequence ID" value="EHK23994.1"/>
    <property type="molecule type" value="Genomic_DNA"/>
</dbReference>
<feature type="compositionally biased region" description="Basic and acidic residues" evidence="1">
    <location>
        <begin position="284"/>
        <end position="297"/>
    </location>
</feature>
<dbReference type="VEuPathDB" id="FungiDB:TRIVIDRAFT_200313"/>
<protein>
    <submittedName>
        <fullName evidence="2">Uncharacterized protein</fullName>
    </submittedName>
</protein>
<feature type="region of interest" description="Disordered" evidence="1">
    <location>
        <begin position="277"/>
        <end position="297"/>
    </location>
</feature>
<feature type="region of interest" description="Disordered" evidence="1">
    <location>
        <begin position="460"/>
        <end position="493"/>
    </location>
</feature>
<name>G9MQ45_HYPVG</name>
<feature type="compositionally biased region" description="Low complexity" evidence="1">
    <location>
        <begin position="344"/>
        <end position="356"/>
    </location>
</feature>
<proteinExistence type="predicted"/>
<evidence type="ECO:0000313" key="3">
    <source>
        <dbReference type="Proteomes" id="UP000007115"/>
    </source>
</evidence>
<reference evidence="2 3" key="1">
    <citation type="journal article" date="2011" name="Genome Biol.">
        <title>Comparative genome sequence analysis underscores mycoparasitism as the ancestral life style of Trichoderma.</title>
        <authorList>
            <person name="Kubicek C.P."/>
            <person name="Herrera-Estrella A."/>
            <person name="Seidl-Seiboth V."/>
            <person name="Martinez D.A."/>
            <person name="Druzhinina I.S."/>
            <person name="Thon M."/>
            <person name="Zeilinger S."/>
            <person name="Casas-Flores S."/>
            <person name="Horwitz B.A."/>
            <person name="Mukherjee P.K."/>
            <person name="Mukherjee M."/>
            <person name="Kredics L."/>
            <person name="Alcaraz L.D."/>
            <person name="Aerts A."/>
            <person name="Antal Z."/>
            <person name="Atanasova L."/>
            <person name="Cervantes-Badillo M.G."/>
            <person name="Challacombe J."/>
            <person name="Chertkov O."/>
            <person name="McCluskey K."/>
            <person name="Coulpier F."/>
            <person name="Deshpande N."/>
            <person name="von Doehren H."/>
            <person name="Ebbole D.J."/>
            <person name="Esquivel-Naranjo E.U."/>
            <person name="Fekete E."/>
            <person name="Flipphi M."/>
            <person name="Glaser F."/>
            <person name="Gomez-Rodriguez E.Y."/>
            <person name="Gruber S."/>
            <person name="Han C."/>
            <person name="Henrissat B."/>
            <person name="Hermosa R."/>
            <person name="Hernandez-Onate M."/>
            <person name="Karaffa L."/>
            <person name="Kosti I."/>
            <person name="Le Crom S."/>
            <person name="Lindquist E."/>
            <person name="Lucas S."/>
            <person name="Luebeck M."/>
            <person name="Luebeck P.S."/>
            <person name="Margeot A."/>
            <person name="Metz B."/>
            <person name="Misra M."/>
            <person name="Nevalainen H."/>
            <person name="Omann M."/>
            <person name="Packer N."/>
            <person name="Perrone G."/>
            <person name="Uresti-Rivera E.E."/>
            <person name="Salamov A."/>
            <person name="Schmoll M."/>
            <person name="Seiboth B."/>
            <person name="Shapiro H."/>
            <person name="Sukno S."/>
            <person name="Tamayo-Ramos J.A."/>
            <person name="Tisch D."/>
            <person name="Wiest A."/>
            <person name="Wilkinson H.H."/>
            <person name="Zhang M."/>
            <person name="Coutinho P.M."/>
            <person name="Kenerley C.M."/>
            <person name="Monte E."/>
            <person name="Baker S.E."/>
            <person name="Grigoriev I.V."/>
        </authorList>
    </citation>
    <scope>NUCLEOTIDE SEQUENCE [LARGE SCALE GENOMIC DNA]</scope>
    <source>
        <strain evidence="3">Gv29-8 / FGSC 10586</strain>
    </source>
</reference>
<organism evidence="2 3">
    <name type="scientific">Hypocrea virens (strain Gv29-8 / FGSC 10586)</name>
    <name type="common">Gliocladium virens</name>
    <name type="synonym">Trichoderma virens</name>
    <dbReference type="NCBI Taxonomy" id="413071"/>
    <lineage>
        <taxon>Eukaryota</taxon>
        <taxon>Fungi</taxon>
        <taxon>Dikarya</taxon>
        <taxon>Ascomycota</taxon>
        <taxon>Pezizomycotina</taxon>
        <taxon>Sordariomycetes</taxon>
        <taxon>Hypocreomycetidae</taxon>
        <taxon>Hypocreales</taxon>
        <taxon>Hypocreaceae</taxon>
        <taxon>Trichoderma</taxon>
    </lineage>
</organism>
<dbReference type="OMA" id="FESMSHQ"/>
<dbReference type="AlphaFoldDB" id="G9MQ45"/>
<accession>G9MQ45</accession>
<keyword evidence="3" id="KW-1185">Reference proteome</keyword>
<sequence length="649" mass="71903">MSAVGTRRAQASQGGLARLVSKFENLGASKPPQDIGSAYEARDYPTLASKFPDAPLVQENPRDKAVGASRTVTSPSLAPMSASIATQDRLEPRLRSSHVVDTATPLSKTGKLISRRGLAVADMRRLFEQGLDETANSNVARTATYEPKRITSPTVTNECSHHITASHAKAPMKGPSVITEVDALVKPDLQEERDVPDLASIHRHVEHPEYLPRPLASPDRSSRHLLESQVGIEDSKSTWQRNEPRFKLQGGVFLHKTPSPLKNMVVTEIGTWHPKACDTSEAVSHPEGRSLRSDDQRRKADDLELLENLQPGVTLCYPCHDAVLSSMTYTDSYAKEPRGPPLPLSKSVPSQQSKVSNLRRKFDSALPSPQTPPRPIAARQGSERQAFTQDGSHLLRSGNFSAKDRRLKETIGLFESMSHQANREDRFGHIPKISSSPTFRRTAASKSKLAGDAPEQAVIKAWDGPPPPRLLSPVANGPPRSYNRSPGMDSISSQASDLKPLLYTKPSMIKRNRHGKNFGTLIRSDWRRKTKSSSEDDGQQIFPVRRQGYNVDGEGGADFEQKYQEISREETWTDDSEASSTIQKPSIADRHPSLRLLRRRLMSRSHGLFVSQVHCALEQPQPVRGKELRSLTTLCRERMAALRARAQTE</sequence>
<dbReference type="eggNOG" id="ENOG502R164">
    <property type="taxonomic scope" value="Eukaryota"/>
</dbReference>
<evidence type="ECO:0000256" key="1">
    <source>
        <dbReference type="SAM" id="MobiDB-lite"/>
    </source>
</evidence>
<feature type="region of interest" description="Disordered" evidence="1">
    <location>
        <begin position="50"/>
        <end position="73"/>
    </location>
</feature>
<dbReference type="GeneID" id="25790089"/>
<gene>
    <name evidence="2" type="ORF">TRIVIDRAFT_200313</name>
</gene>
<dbReference type="InParanoid" id="G9MQ45"/>
<dbReference type="Proteomes" id="UP000007115">
    <property type="component" value="Unassembled WGS sequence"/>
</dbReference>
<feature type="region of interest" description="Disordered" evidence="1">
    <location>
        <begin position="333"/>
        <end position="401"/>
    </location>
</feature>
<dbReference type="RefSeq" id="XP_013958195.1">
    <property type="nucleotide sequence ID" value="XM_014102720.1"/>
</dbReference>
<dbReference type="OrthoDB" id="5084700at2759"/>